<dbReference type="InterPro" id="IPR050058">
    <property type="entry name" value="Ala-tRNA_ligase"/>
</dbReference>
<evidence type="ECO:0000313" key="17">
    <source>
        <dbReference type="EMBL" id="PPJ62659.1"/>
    </source>
</evidence>
<name>A0A2S6CSG7_9CYAN</name>
<evidence type="ECO:0000256" key="14">
    <source>
        <dbReference type="HAMAP-Rule" id="MF_00036"/>
    </source>
</evidence>
<evidence type="ECO:0000256" key="2">
    <source>
        <dbReference type="ARBA" id="ARBA00008226"/>
    </source>
</evidence>
<dbReference type="GO" id="GO:0002161">
    <property type="term" value="F:aminoacyl-tRNA deacylase activity"/>
    <property type="evidence" value="ECO:0007669"/>
    <property type="project" value="TreeGrafter"/>
</dbReference>
<comment type="similarity">
    <text evidence="2 14">Belongs to the class-II aminoacyl-tRNA synthetase family.</text>
</comment>
<feature type="domain" description="Alanyl-transfer RNA synthetases family profile" evidence="16">
    <location>
        <begin position="8"/>
        <end position="711"/>
    </location>
</feature>
<dbReference type="InterPro" id="IPR003156">
    <property type="entry name" value="DHHA1_dom"/>
</dbReference>
<keyword evidence="11 14" id="KW-0030">Aminoacyl-tRNA synthetase</keyword>
<sequence length="880" mass="96924">MSSTPQFLSGNDIRALFLDFYTQRGHQPLKSASLVPEDPTVLLTIAGMLPFKPIFLGQRAPEFKRATTSQKCIRTNDIENVGRTKRHHTFFEMLGNFSFGDYFKEQAIAWGWEISTQVFGISPQNLVVSVFEEDDEAFAIWRDRIGVTEKRIKRMGADDNFWVSGITGPCGPCSEIYYDFHPELGDDHIDLEDDSRFIEFYNLVFMQYNRDASGNLTPLQNKNIDTGMGLERMAQILQKVPNNYETDLIFPIIETAAKIANIDYHQSDENTKISLKVIGDHVRSVVHMIADEIRASNGGRGYVLRRLIRRVVRHGKLIGISGDFINQVAETAISLSESIYPNLRQRETAIKAELAREEANFLKTLDRGEKLLADIIQEVKQKGLTSISGESAFTLYDTYGFPLELTQEVAEENNITVDVNGFNAEMQKQVERAKAAHETIDLTVQGSLDQLAEHIHSTEFLGYTQLAITAKIEVLLVNGISQEEAEAGTEIQIVLDKTPFYAESGGQIGDKGYISGDGILIRIEDVKKESDFFVHFGKIERGTIRVADQITAQIDTSCRRRSQANHTATHLLQAALKKVVDEGISQAGSLVSFDSLRFDFNCPRALTADEVQQVEELVNTWICEAHSAKIEVLPLAEAKARGAVAMFGEKYGEEVRVIDFPGVSMELCGGTHVNNTAEIGVFKIISEAGVSSGVRRIEAVSGASVLDYLNVRDQVTKDLCFRFKIKPEEIPDRITTLQTELRNSEKTIQTLKSQLAIVKSDSLLQTAEAVGEHKIIVAQLEDVDAESLKDAAERLLQKIGNGAVVLGSIPEAGKVSIVAAVSPEVNKKGIQAGKFVGNVAKICGGGGGGKPNLAQAGGRDASKLPQALETAKNDLLAALK</sequence>
<dbReference type="GO" id="GO:0004813">
    <property type="term" value="F:alanine-tRNA ligase activity"/>
    <property type="evidence" value="ECO:0007669"/>
    <property type="project" value="UniProtKB-UniRule"/>
</dbReference>
<dbReference type="GO" id="GO:0005524">
    <property type="term" value="F:ATP binding"/>
    <property type="evidence" value="ECO:0007669"/>
    <property type="project" value="UniProtKB-UniRule"/>
</dbReference>
<dbReference type="GO" id="GO:0000049">
    <property type="term" value="F:tRNA binding"/>
    <property type="evidence" value="ECO:0007669"/>
    <property type="project" value="UniProtKB-KW"/>
</dbReference>
<dbReference type="InterPro" id="IPR023033">
    <property type="entry name" value="Ala_tRNA_ligase_euk/bac"/>
</dbReference>
<dbReference type="InterPro" id="IPR009000">
    <property type="entry name" value="Transl_B-barrel_sf"/>
</dbReference>
<evidence type="ECO:0000256" key="13">
    <source>
        <dbReference type="ARBA" id="ARBA00048300"/>
    </source>
</evidence>
<keyword evidence="10 14" id="KW-0648">Protein biosynthesis</keyword>
<reference evidence="17 18" key="1">
    <citation type="submission" date="2018-02" db="EMBL/GenBank/DDBJ databases">
        <title>Discovery of a pederin family compound in a non-symbiotic bloom-forming cyanobacterium.</title>
        <authorList>
            <person name="Kust A."/>
            <person name="Mares J."/>
            <person name="Jokela J."/>
            <person name="Urajova P."/>
            <person name="Hajek J."/>
            <person name="Saurav K."/>
            <person name="Voracova K."/>
            <person name="Fewer D.P."/>
            <person name="Haapaniemi E."/>
            <person name="Permi P."/>
            <person name="Rehakova K."/>
            <person name="Sivonen K."/>
            <person name="Hrouzek P."/>
        </authorList>
    </citation>
    <scope>NUCLEOTIDE SEQUENCE [LARGE SCALE GENOMIC DNA]</scope>
    <source>
        <strain evidence="17 18">CHARLIE-1</strain>
    </source>
</reference>
<evidence type="ECO:0000256" key="5">
    <source>
        <dbReference type="ARBA" id="ARBA00022723"/>
    </source>
</evidence>
<dbReference type="PRINTS" id="PR00980">
    <property type="entry name" value="TRNASYNTHALA"/>
</dbReference>
<dbReference type="FunFam" id="3.10.310.40:FF:000001">
    <property type="entry name" value="Alanine--tRNA ligase"/>
    <property type="match status" value="1"/>
</dbReference>
<evidence type="ECO:0000256" key="3">
    <source>
        <dbReference type="ARBA" id="ARBA00022555"/>
    </source>
</evidence>
<comment type="function">
    <text evidence="12 14">Catalyzes the attachment of alanine to tRNA(Ala) in a two-step reaction: alanine is first activated by ATP to form Ala-AMP and then transferred to the acceptor end of tRNA(Ala). Also edits incorrectly charged Ser-tRNA(Ala) and Gly-tRNA(Ala) via its editing domain.</text>
</comment>
<evidence type="ECO:0000256" key="6">
    <source>
        <dbReference type="ARBA" id="ARBA00022741"/>
    </source>
</evidence>
<dbReference type="Gene3D" id="6.10.250.550">
    <property type="match status" value="1"/>
</dbReference>
<keyword evidence="4 14" id="KW-0436">Ligase</keyword>
<dbReference type="SMART" id="SM00863">
    <property type="entry name" value="tRNA_SAD"/>
    <property type="match status" value="1"/>
</dbReference>
<evidence type="ECO:0000256" key="8">
    <source>
        <dbReference type="ARBA" id="ARBA00022840"/>
    </source>
</evidence>
<dbReference type="InterPro" id="IPR045864">
    <property type="entry name" value="aa-tRNA-synth_II/BPL/LPL"/>
</dbReference>
<keyword evidence="14" id="KW-0963">Cytoplasm</keyword>
<comment type="subcellular location">
    <subcellularLocation>
        <location evidence="1 14">Cytoplasm</location>
    </subcellularLocation>
</comment>
<evidence type="ECO:0000256" key="7">
    <source>
        <dbReference type="ARBA" id="ARBA00022833"/>
    </source>
</evidence>
<feature type="coiled-coil region" evidence="15">
    <location>
        <begin position="734"/>
        <end position="761"/>
    </location>
</feature>
<dbReference type="OrthoDB" id="9803884at2"/>
<keyword evidence="6 14" id="KW-0547">Nucleotide-binding</keyword>
<feature type="binding site" evidence="14">
    <location>
        <position position="668"/>
    </location>
    <ligand>
        <name>Zn(2+)</name>
        <dbReference type="ChEBI" id="CHEBI:29105"/>
    </ligand>
</feature>
<dbReference type="Gene3D" id="3.10.310.40">
    <property type="match status" value="1"/>
</dbReference>
<evidence type="ECO:0000256" key="10">
    <source>
        <dbReference type="ARBA" id="ARBA00022917"/>
    </source>
</evidence>
<keyword evidence="15" id="KW-0175">Coiled coil</keyword>
<dbReference type="InterPro" id="IPR002318">
    <property type="entry name" value="Ala-tRNA-lgiase_IIc"/>
</dbReference>
<dbReference type="InterPro" id="IPR012947">
    <property type="entry name" value="tRNA_SAD"/>
</dbReference>
<evidence type="ECO:0000256" key="4">
    <source>
        <dbReference type="ARBA" id="ARBA00022598"/>
    </source>
</evidence>
<dbReference type="FunFam" id="3.30.54.20:FF:000001">
    <property type="entry name" value="Alanine--tRNA ligase"/>
    <property type="match status" value="1"/>
</dbReference>
<keyword evidence="5 14" id="KW-0479">Metal-binding</keyword>
<gene>
    <name evidence="14" type="primary">alaS</name>
    <name evidence="17" type="ORF">CUN59_14300</name>
</gene>
<dbReference type="FunFam" id="2.40.30.130:FF:000001">
    <property type="entry name" value="Alanine--tRNA ligase"/>
    <property type="match status" value="1"/>
</dbReference>
<dbReference type="Gene3D" id="3.30.980.10">
    <property type="entry name" value="Threonyl-trna Synthetase, Chain A, domain 2"/>
    <property type="match status" value="1"/>
</dbReference>
<dbReference type="RefSeq" id="WP_104388474.1">
    <property type="nucleotide sequence ID" value="NZ_PGEM01000104.1"/>
</dbReference>
<dbReference type="PANTHER" id="PTHR11777">
    <property type="entry name" value="ALANYL-TRNA SYNTHETASE"/>
    <property type="match status" value="1"/>
</dbReference>
<evidence type="ECO:0000256" key="1">
    <source>
        <dbReference type="ARBA" id="ARBA00004496"/>
    </source>
</evidence>
<dbReference type="SUPFAM" id="SSF55681">
    <property type="entry name" value="Class II aaRS and biotin synthetases"/>
    <property type="match status" value="1"/>
</dbReference>
<organism evidence="17 18">
    <name type="scientific">Cuspidothrix issatschenkoi CHARLIE-1</name>
    <dbReference type="NCBI Taxonomy" id="2052836"/>
    <lineage>
        <taxon>Bacteria</taxon>
        <taxon>Bacillati</taxon>
        <taxon>Cyanobacteriota</taxon>
        <taxon>Cyanophyceae</taxon>
        <taxon>Nostocales</taxon>
        <taxon>Aphanizomenonaceae</taxon>
        <taxon>Cuspidothrix</taxon>
    </lineage>
</organism>
<protein>
    <recommendedName>
        <fullName evidence="14">Alanine--tRNA ligase</fullName>
        <ecNumber evidence="14">6.1.1.7</ecNumber>
    </recommendedName>
    <alternativeName>
        <fullName evidence="14">Alanyl-tRNA synthetase</fullName>
        <shortName evidence="14">AlaRS</shortName>
    </alternativeName>
</protein>
<evidence type="ECO:0000259" key="16">
    <source>
        <dbReference type="PROSITE" id="PS50860"/>
    </source>
</evidence>
<dbReference type="GO" id="GO:0008270">
    <property type="term" value="F:zinc ion binding"/>
    <property type="evidence" value="ECO:0007669"/>
    <property type="project" value="UniProtKB-UniRule"/>
</dbReference>
<evidence type="ECO:0000256" key="12">
    <source>
        <dbReference type="ARBA" id="ARBA00024779"/>
    </source>
</evidence>
<dbReference type="Gene3D" id="3.30.930.10">
    <property type="entry name" value="Bira Bifunctional Protein, Domain 2"/>
    <property type="match status" value="1"/>
</dbReference>
<dbReference type="Pfam" id="PF07973">
    <property type="entry name" value="tRNA_SAD"/>
    <property type="match status" value="1"/>
</dbReference>
<dbReference type="Proteomes" id="UP000239589">
    <property type="component" value="Unassembled WGS sequence"/>
</dbReference>
<dbReference type="PANTHER" id="PTHR11777:SF9">
    <property type="entry name" value="ALANINE--TRNA LIGASE, CYTOPLASMIC"/>
    <property type="match status" value="1"/>
</dbReference>
<dbReference type="SUPFAM" id="SSF55186">
    <property type="entry name" value="ThrRS/AlaRS common domain"/>
    <property type="match status" value="1"/>
</dbReference>
<dbReference type="CDD" id="cd00673">
    <property type="entry name" value="AlaRS_core"/>
    <property type="match status" value="1"/>
</dbReference>
<keyword evidence="9 14" id="KW-0694">RNA-binding</keyword>
<evidence type="ECO:0000256" key="15">
    <source>
        <dbReference type="SAM" id="Coils"/>
    </source>
</evidence>
<keyword evidence="18" id="KW-1185">Reference proteome</keyword>
<dbReference type="GO" id="GO:0006419">
    <property type="term" value="P:alanyl-tRNA aminoacylation"/>
    <property type="evidence" value="ECO:0007669"/>
    <property type="project" value="UniProtKB-UniRule"/>
</dbReference>
<dbReference type="Gene3D" id="2.40.30.130">
    <property type="match status" value="1"/>
</dbReference>
<dbReference type="FunFam" id="3.30.930.10:FF:000004">
    <property type="entry name" value="Alanine--tRNA ligase"/>
    <property type="match status" value="1"/>
</dbReference>
<feature type="binding site" evidence="14">
    <location>
        <position position="672"/>
    </location>
    <ligand>
        <name>Zn(2+)</name>
        <dbReference type="ChEBI" id="CHEBI:29105"/>
    </ligand>
</feature>
<dbReference type="NCBIfam" id="TIGR00344">
    <property type="entry name" value="alaS"/>
    <property type="match status" value="1"/>
</dbReference>
<dbReference type="AlphaFoldDB" id="A0A2S6CSG7"/>
<dbReference type="InterPro" id="IPR018163">
    <property type="entry name" value="Thr/Ala-tRNA-synth_IIc_edit"/>
</dbReference>
<dbReference type="EC" id="6.1.1.7" evidence="14"/>
<comment type="cofactor">
    <cofactor evidence="14">
        <name>Zn(2+)</name>
        <dbReference type="ChEBI" id="CHEBI:29105"/>
    </cofactor>
    <text evidence="14">Binds 1 zinc ion per subunit.</text>
</comment>
<accession>A0A2S6CSG7</accession>
<dbReference type="FunFam" id="3.30.980.10:FF:000004">
    <property type="entry name" value="Alanine--tRNA ligase, cytoplasmic"/>
    <property type="match status" value="1"/>
</dbReference>
<keyword evidence="3 14" id="KW-0820">tRNA-binding</keyword>
<proteinExistence type="inferred from homology"/>
<comment type="catalytic activity">
    <reaction evidence="13 14">
        <text>tRNA(Ala) + L-alanine + ATP = L-alanyl-tRNA(Ala) + AMP + diphosphate</text>
        <dbReference type="Rhea" id="RHEA:12540"/>
        <dbReference type="Rhea" id="RHEA-COMP:9657"/>
        <dbReference type="Rhea" id="RHEA-COMP:9923"/>
        <dbReference type="ChEBI" id="CHEBI:30616"/>
        <dbReference type="ChEBI" id="CHEBI:33019"/>
        <dbReference type="ChEBI" id="CHEBI:57972"/>
        <dbReference type="ChEBI" id="CHEBI:78442"/>
        <dbReference type="ChEBI" id="CHEBI:78497"/>
        <dbReference type="ChEBI" id="CHEBI:456215"/>
        <dbReference type="EC" id="6.1.1.7"/>
    </reaction>
</comment>
<dbReference type="HAMAP" id="MF_00036_B">
    <property type="entry name" value="Ala_tRNA_synth_B"/>
    <property type="match status" value="1"/>
</dbReference>
<evidence type="ECO:0000256" key="11">
    <source>
        <dbReference type="ARBA" id="ARBA00023146"/>
    </source>
</evidence>
<dbReference type="Pfam" id="PF02272">
    <property type="entry name" value="DHHA1"/>
    <property type="match status" value="1"/>
</dbReference>
<dbReference type="Pfam" id="PF01411">
    <property type="entry name" value="tRNA-synt_2c"/>
    <property type="match status" value="1"/>
</dbReference>
<keyword evidence="7 14" id="KW-0862">Zinc</keyword>
<comment type="caution">
    <text evidence="17">The sequence shown here is derived from an EMBL/GenBank/DDBJ whole genome shotgun (WGS) entry which is preliminary data.</text>
</comment>
<evidence type="ECO:0000313" key="18">
    <source>
        <dbReference type="Proteomes" id="UP000239589"/>
    </source>
</evidence>
<feature type="binding site" evidence="14">
    <location>
        <position position="566"/>
    </location>
    <ligand>
        <name>Zn(2+)</name>
        <dbReference type="ChEBI" id="CHEBI:29105"/>
    </ligand>
</feature>
<dbReference type="InterPro" id="IPR018164">
    <property type="entry name" value="Ala-tRNA-synth_IIc_N"/>
</dbReference>
<dbReference type="InterPro" id="IPR018162">
    <property type="entry name" value="Ala-tRNA-ligase_IIc_anticod-bd"/>
</dbReference>
<dbReference type="InterPro" id="IPR018165">
    <property type="entry name" value="Ala-tRNA-synth_IIc_core"/>
</dbReference>
<evidence type="ECO:0000256" key="9">
    <source>
        <dbReference type="ARBA" id="ARBA00022884"/>
    </source>
</evidence>
<dbReference type="Gene3D" id="3.30.54.20">
    <property type="match status" value="1"/>
</dbReference>
<keyword evidence="8 14" id="KW-0067">ATP-binding</keyword>
<comment type="domain">
    <text evidence="14">Consists of three domains; the N-terminal catalytic domain, the editing domain and the C-terminal C-Ala domain. The editing domain removes incorrectly charged amino acids, while the C-Ala domain, along with tRNA(Ala), serves as a bridge to cooperatively bring together the editing and aminoacylation centers thus stimulating deacylation of misacylated tRNAs.</text>
</comment>
<dbReference type="PROSITE" id="PS50860">
    <property type="entry name" value="AA_TRNA_LIGASE_II_ALA"/>
    <property type="match status" value="1"/>
</dbReference>
<dbReference type="GO" id="GO:0005829">
    <property type="term" value="C:cytosol"/>
    <property type="evidence" value="ECO:0007669"/>
    <property type="project" value="TreeGrafter"/>
</dbReference>
<dbReference type="SUPFAM" id="SSF50447">
    <property type="entry name" value="Translation proteins"/>
    <property type="match status" value="1"/>
</dbReference>
<feature type="binding site" evidence="14">
    <location>
        <position position="570"/>
    </location>
    <ligand>
        <name>Zn(2+)</name>
        <dbReference type="ChEBI" id="CHEBI:29105"/>
    </ligand>
</feature>
<dbReference type="SUPFAM" id="SSF101353">
    <property type="entry name" value="Putative anticodon-binding domain of alanyl-tRNA synthetase (AlaRS)"/>
    <property type="match status" value="1"/>
</dbReference>
<dbReference type="EMBL" id="PGEM01000104">
    <property type="protein sequence ID" value="PPJ62659.1"/>
    <property type="molecule type" value="Genomic_DNA"/>
</dbReference>